<evidence type="ECO:0000256" key="1">
    <source>
        <dbReference type="SAM" id="SignalP"/>
    </source>
</evidence>
<proteinExistence type="predicted"/>
<feature type="chain" id="PRO_5010357083" evidence="1">
    <location>
        <begin position="23"/>
        <end position="190"/>
    </location>
</feature>
<organism evidence="2 3">
    <name type="scientific">Celeribacter baekdonensis</name>
    <dbReference type="NCBI Taxonomy" id="875171"/>
    <lineage>
        <taxon>Bacteria</taxon>
        <taxon>Pseudomonadati</taxon>
        <taxon>Pseudomonadota</taxon>
        <taxon>Alphaproteobacteria</taxon>
        <taxon>Rhodobacterales</taxon>
        <taxon>Roseobacteraceae</taxon>
        <taxon>Celeribacter</taxon>
    </lineage>
</organism>
<evidence type="ECO:0000313" key="2">
    <source>
        <dbReference type="EMBL" id="SDG44835.1"/>
    </source>
</evidence>
<evidence type="ECO:0000313" key="3">
    <source>
        <dbReference type="Proteomes" id="UP000182284"/>
    </source>
</evidence>
<name>A0A1G7UB74_9RHOB</name>
<dbReference type="Proteomes" id="UP000182284">
    <property type="component" value="Unassembled WGS sequence"/>
</dbReference>
<dbReference type="AlphaFoldDB" id="A0A1G7UB74"/>
<gene>
    <name evidence="2" type="ORF">SAMN04488117_12120</name>
</gene>
<protein>
    <submittedName>
        <fullName evidence="2">Uncharacterized protein</fullName>
    </submittedName>
</protein>
<reference evidence="2 3" key="1">
    <citation type="submission" date="2016-10" db="EMBL/GenBank/DDBJ databases">
        <authorList>
            <person name="de Groot N.N."/>
        </authorList>
    </citation>
    <scope>NUCLEOTIDE SEQUENCE [LARGE SCALE GENOMIC DNA]</scope>
    <source>
        <strain evidence="2 3">DSM 27375</strain>
    </source>
</reference>
<keyword evidence="1" id="KW-0732">Signal</keyword>
<accession>A0A1G7UB74</accession>
<sequence>MRYIISILSAAFVFGTGLTAEAQVVQYETEGNLAATHKMTCVGFAEAGPDLSPADLALGARDCFRKKRGEDMAGLFLLLKVRGYFDTKRVKDRTAHQAVTVIAMNLESKLGQRYARMLQDELAAFFVDGSSKKIEFCTSLRASPPPSYIPSYMIQHGMDVVLGKPGTGLVDGFSAKAAWRDVIETYVKCP</sequence>
<dbReference type="EMBL" id="FNBL01000021">
    <property type="protein sequence ID" value="SDG44835.1"/>
    <property type="molecule type" value="Genomic_DNA"/>
</dbReference>
<feature type="signal peptide" evidence="1">
    <location>
        <begin position="1"/>
        <end position="22"/>
    </location>
</feature>